<dbReference type="InterPro" id="IPR038438">
    <property type="entry name" value="PepN_Ig-like_sf"/>
</dbReference>
<evidence type="ECO:0000256" key="11">
    <source>
        <dbReference type="ARBA" id="ARBA00023049"/>
    </source>
</evidence>
<keyword evidence="6 16" id="KW-0031">Aminopeptidase</keyword>
<dbReference type="PANTHER" id="PTHR46322:SF1">
    <property type="entry name" value="PUROMYCIN-SENSITIVE AMINOPEPTIDASE"/>
    <property type="match status" value="1"/>
</dbReference>
<comment type="similarity">
    <text evidence="3">Belongs to the peptidase M1 family.</text>
</comment>
<dbReference type="Pfam" id="PF01433">
    <property type="entry name" value="Peptidase_M1"/>
    <property type="match status" value="1"/>
</dbReference>
<feature type="domain" description="Peptidase M1 alanyl aminopeptidase Ig-like fold" evidence="13">
    <location>
        <begin position="450"/>
        <end position="556"/>
    </location>
</feature>
<dbReference type="InterPro" id="IPR014782">
    <property type="entry name" value="Peptidase_M1_dom"/>
</dbReference>
<name>A0A1L3GIW9_SYNAC</name>
<dbReference type="PRINTS" id="PR00756">
    <property type="entry name" value="ALADIPTASE"/>
</dbReference>
<dbReference type="RefSeq" id="WP_072287667.1">
    <property type="nucleotide sequence ID" value="NZ_CP015518.1"/>
</dbReference>
<dbReference type="InterPro" id="IPR042097">
    <property type="entry name" value="Aminopeptidase_N-like_N_sf"/>
</dbReference>
<dbReference type="CDD" id="cd09600">
    <property type="entry name" value="M1_APN"/>
    <property type="match status" value="1"/>
</dbReference>
<sequence length="892" mass="100778">MSETHRKAVWLKDYTPPAFVVDAAKINFILGEEVVEVHTELQVRRNPAVSLGSGGFFLDGKDLALRCLKMDGRRVAPHGFTVDQHGLRIHGVPDRFTLETVVAIRPQDNTALEGLYRSGAMFCTQCEPEGFRRITFFPDRPDVLTRFTTTITADLDRYPVLLSNGNPVSTETLPQGRHRVVWQDPFPKPSYLFAMVAGDLAVEEDFYVTRSGRQVQLRIYLEKHNRGRGKHALGALKKAMRWDEEVYGLEYDLDLYMIVAADDFNMGAMENKGLNIFNSKYVLADSDMATDADFQAIEEVVAHEYFHNWTGNRVTCRDWFQLSLKEGLTVFRDQEFSADLVAMSLKRIHDVRLLRTVQFAEDSGPLAHPVRPESYQEINNFYTATVYEKGAEIVRMLRNLIGARGFRRGLDLYFERYDGQAVTIEDFLRSMEDAANIDLSQFRLWYSQSGTPKVVVSDSYDANRREYSLTLRQQCQPTPGQPEKRPLHIPVALALFDNTGGQIPLCLPGAPDPDLGPSTVVSLCQKEQTFRFGNVPCRPVPSLLRGFSAPVRLDYDYSDADLRFLMVHDSDAFNRWDAAQKLACRIILRCVDQLRTGADFALDPILSQAFTEVLDGDLGDKGLAAQMLMLPSENFLAEQQDCIDIDAICQARQKVRQALGGQLREALLARWQFCQGEDAVAFNFSPEDAGRRALKNTCLGYLAAQPCSDFWSWLADLYGQTSNMTDRLAILAIFAERESPESQAVLASFYDQSRHNSLVLDKWFAAQAAARNPSIIEKMRLLLSHRDFTLRNPNRVRSVLHSFARGNPGGFHAANGEGYHLVGEQVIQLDRINPQVAASLAGAFSAWQRYDRRRRLLMKAQLENIAAQQCLSSDLEEIVHRCLHQDMTPAQD</sequence>
<dbReference type="Gene3D" id="2.60.40.1730">
    <property type="entry name" value="tricorn interacting facor f3 domain"/>
    <property type="match status" value="1"/>
</dbReference>
<dbReference type="InterPro" id="IPR027268">
    <property type="entry name" value="Peptidase_M4/M1_CTD_sf"/>
</dbReference>
<evidence type="ECO:0000256" key="7">
    <source>
        <dbReference type="ARBA" id="ARBA00022670"/>
    </source>
</evidence>
<comment type="catalytic activity">
    <reaction evidence="1">
        <text>Release of an N-terminal amino acid, Xaa-|-Yaa- from a peptide, amide or arylamide. Xaa is preferably Ala, but may be most amino acids including Pro (slow action). When a terminal hydrophobic residue is followed by a prolyl residue, the two may be released as an intact Xaa-Pro dipeptide.</text>
        <dbReference type="EC" id="3.4.11.2"/>
    </reaction>
</comment>
<dbReference type="NCBIfam" id="TIGR02414">
    <property type="entry name" value="pepN_proteo"/>
    <property type="match status" value="1"/>
</dbReference>
<evidence type="ECO:0000256" key="9">
    <source>
        <dbReference type="ARBA" id="ARBA00022801"/>
    </source>
</evidence>
<dbReference type="Gene3D" id="3.30.2010.30">
    <property type="match status" value="1"/>
</dbReference>
<keyword evidence="9" id="KW-0378">Hydrolase</keyword>
<evidence type="ECO:0000256" key="4">
    <source>
        <dbReference type="ARBA" id="ARBA00012564"/>
    </source>
</evidence>
<feature type="domain" description="Peptidase M1 alanyl aminopeptidase C-terminal" evidence="14">
    <location>
        <begin position="559"/>
        <end position="884"/>
    </location>
</feature>
<dbReference type="InterPro" id="IPR024601">
    <property type="entry name" value="Peptidase_M1_pepN_C"/>
</dbReference>
<dbReference type="FunFam" id="3.30.2010.30:FF:000002">
    <property type="entry name" value="Putative aminopeptidase N"/>
    <property type="match status" value="1"/>
</dbReference>
<dbReference type="GO" id="GO:0008270">
    <property type="term" value="F:zinc ion binding"/>
    <property type="evidence" value="ECO:0007669"/>
    <property type="project" value="InterPro"/>
</dbReference>
<dbReference type="InterPro" id="IPR012779">
    <property type="entry name" value="Peptidase_M1_pepN"/>
</dbReference>
<dbReference type="EC" id="3.4.11.2" evidence="4"/>
<dbReference type="PANTHER" id="PTHR46322">
    <property type="entry name" value="PUROMYCIN-SENSITIVE AMINOPEPTIDASE"/>
    <property type="match status" value="1"/>
</dbReference>
<dbReference type="GO" id="GO:0006508">
    <property type="term" value="P:proteolysis"/>
    <property type="evidence" value="ECO:0007669"/>
    <property type="project" value="UniProtKB-KW"/>
</dbReference>
<evidence type="ECO:0000256" key="2">
    <source>
        <dbReference type="ARBA" id="ARBA00001947"/>
    </source>
</evidence>
<evidence type="ECO:0000256" key="1">
    <source>
        <dbReference type="ARBA" id="ARBA00000098"/>
    </source>
</evidence>
<dbReference type="Pfam" id="PF11940">
    <property type="entry name" value="DUF3458"/>
    <property type="match status" value="1"/>
</dbReference>
<dbReference type="Pfam" id="PF17432">
    <property type="entry name" value="DUF3458_C"/>
    <property type="match status" value="1"/>
</dbReference>
<dbReference type="Gene3D" id="1.25.50.10">
    <property type="entry name" value="Peptidase M1, alanyl aminopeptidase, C-terminal domain"/>
    <property type="match status" value="1"/>
</dbReference>
<evidence type="ECO:0000256" key="8">
    <source>
        <dbReference type="ARBA" id="ARBA00022723"/>
    </source>
</evidence>
<dbReference type="Gene3D" id="1.10.390.10">
    <property type="entry name" value="Neutral Protease Domain 2"/>
    <property type="match status" value="1"/>
</dbReference>
<dbReference type="AlphaFoldDB" id="A0A1L3GIW9"/>
<evidence type="ECO:0000259" key="13">
    <source>
        <dbReference type="Pfam" id="PF11940"/>
    </source>
</evidence>
<keyword evidence="11" id="KW-0482">Metalloprotease</keyword>
<dbReference type="GO" id="GO:0016285">
    <property type="term" value="F:alanyl aminopeptidase activity"/>
    <property type="evidence" value="ECO:0007669"/>
    <property type="project" value="UniProtKB-EC"/>
</dbReference>
<dbReference type="SUPFAM" id="SSF63737">
    <property type="entry name" value="Leukotriene A4 hydrolase N-terminal domain"/>
    <property type="match status" value="1"/>
</dbReference>
<evidence type="ECO:0000256" key="10">
    <source>
        <dbReference type="ARBA" id="ARBA00022833"/>
    </source>
</evidence>
<reference evidence="16 17" key="1">
    <citation type="journal article" date="2017" name="Genome Announc.">
        <title>Complete Genome Sequences of Two Acetylene-Fermenting Pelobacter acetylenicus Strains.</title>
        <authorList>
            <person name="Sutton J.M."/>
            <person name="Baesman S.M."/>
            <person name="Fierst J.L."/>
            <person name="Poret-Peterson A.T."/>
            <person name="Oremland R.S."/>
            <person name="Dunlap D.S."/>
            <person name="Akob D.M."/>
        </authorList>
    </citation>
    <scope>NUCLEOTIDE SEQUENCE [LARGE SCALE GENOMIC DNA]</scope>
    <source>
        <strain evidence="16 17">DSM 3247</strain>
    </source>
</reference>
<dbReference type="InterPro" id="IPR001930">
    <property type="entry name" value="Peptidase_M1"/>
</dbReference>
<dbReference type="Pfam" id="PF17900">
    <property type="entry name" value="Peptidase_M1_N"/>
    <property type="match status" value="1"/>
</dbReference>
<dbReference type="FunFam" id="2.60.40.1840:FF:000001">
    <property type="entry name" value="Aminopeptidase N"/>
    <property type="match status" value="1"/>
</dbReference>
<proteinExistence type="inferred from homology"/>
<evidence type="ECO:0000313" key="16">
    <source>
        <dbReference type="EMBL" id="APG25825.1"/>
    </source>
</evidence>
<keyword evidence="7" id="KW-0645">Protease</keyword>
<dbReference type="GO" id="GO:0008237">
    <property type="term" value="F:metallopeptidase activity"/>
    <property type="evidence" value="ECO:0007669"/>
    <property type="project" value="UniProtKB-KW"/>
</dbReference>
<evidence type="ECO:0000313" key="17">
    <source>
        <dbReference type="Proteomes" id="UP000182264"/>
    </source>
</evidence>
<dbReference type="Proteomes" id="UP000182264">
    <property type="component" value="Chromosome"/>
</dbReference>
<dbReference type="EMBL" id="CP015518">
    <property type="protein sequence ID" value="APG25825.1"/>
    <property type="molecule type" value="Genomic_DNA"/>
</dbReference>
<evidence type="ECO:0000259" key="12">
    <source>
        <dbReference type="Pfam" id="PF01433"/>
    </source>
</evidence>
<dbReference type="Gene3D" id="2.60.40.1840">
    <property type="match status" value="1"/>
</dbReference>
<comment type="cofactor">
    <cofactor evidence="2">
        <name>Zn(2+)</name>
        <dbReference type="ChEBI" id="CHEBI:29105"/>
    </cofactor>
</comment>
<feature type="domain" description="Aminopeptidase N-like N-terminal" evidence="15">
    <location>
        <begin position="109"/>
        <end position="192"/>
    </location>
</feature>
<organism evidence="16 17">
    <name type="scientific">Syntrophotalea acetylenica</name>
    <name type="common">Pelobacter acetylenicus</name>
    <dbReference type="NCBI Taxonomy" id="29542"/>
    <lineage>
        <taxon>Bacteria</taxon>
        <taxon>Pseudomonadati</taxon>
        <taxon>Thermodesulfobacteriota</taxon>
        <taxon>Desulfuromonadia</taxon>
        <taxon>Desulfuromonadales</taxon>
        <taxon>Syntrophotaleaceae</taxon>
        <taxon>Syntrophotalea</taxon>
    </lineage>
</organism>
<keyword evidence="8" id="KW-0479">Metal-binding</keyword>
<evidence type="ECO:0000259" key="14">
    <source>
        <dbReference type="Pfam" id="PF17432"/>
    </source>
</evidence>
<accession>A0A1L3GIW9</accession>
<dbReference type="InterPro" id="IPR045357">
    <property type="entry name" value="Aminopeptidase_N-like_N"/>
</dbReference>
<dbReference type="InterPro" id="IPR037144">
    <property type="entry name" value="Peptidase_M1_pepN_C_sf"/>
</dbReference>
<dbReference type="InterPro" id="IPR035414">
    <property type="entry name" value="Peptidase_M1_pepN_Ig-like"/>
</dbReference>
<dbReference type="SUPFAM" id="SSF55486">
    <property type="entry name" value="Metalloproteases ('zincins'), catalytic domain"/>
    <property type="match status" value="1"/>
</dbReference>
<keyword evidence="17" id="KW-1185">Reference proteome</keyword>
<evidence type="ECO:0000256" key="3">
    <source>
        <dbReference type="ARBA" id="ARBA00010136"/>
    </source>
</evidence>
<gene>
    <name evidence="16" type="ORF">A7E75_12995</name>
</gene>
<evidence type="ECO:0000259" key="15">
    <source>
        <dbReference type="Pfam" id="PF17900"/>
    </source>
</evidence>
<protein>
    <recommendedName>
        <fullName evidence="5">Aminopeptidase N</fullName>
        <ecNumber evidence="4">3.4.11.2</ecNumber>
    </recommendedName>
</protein>
<evidence type="ECO:0000256" key="6">
    <source>
        <dbReference type="ARBA" id="ARBA00022438"/>
    </source>
</evidence>
<feature type="domain" description="Peptidase M1 membrane alanine aminopeptidase" evidence="12">
    <location>
        <begin position="232"/>
        <end position="442"/>
    </location>
</feature>
<keyword evidence="10" id="KW-0862">Zinc</keyword>
<evidence type="ECO:0000256" key="5">
    <source>
        <dbReference type="ARBA" id="ARBA00015611"/>
    </source>
</evidence>